<dbReference type="GeneID" id="26237556"/>
<keyword evidence="1" id="KW-0479">Metal-binding</keyword>
<dbReference type="PRINTS" id="PR00114">
    <property type="entry name" value="STPHPHTASE"/>
</dbReference>
<evidence type="ECO:0000259" key="8">
    <source>
        <dbReference type="PROSITE" id="PS00125"/>
    </source>
</evidence>
<feature type="active site" description="Proton donor/acceptor" evidence="5">
    <location>
        <position position="112"/>
    </location>
</feature>
<feature type="compositionally biased region" description="Gly residues" evidence="7">
    <location>
        <begin position="207"/>
        <end position="222"/>
    </location>
</feature>
<dbReference type="RefSeq" id="XP_014548112.1">
    <property type="nucleotide sequence ID" value="XM_014692626.1"/>
</dbReference>
<gene>
    <name evidence="9" type="primary">PPP4C</name>
    <name evidence="9" type="ORF">G6M90_00g024700</name>
</gene>
<dbReference type="EC" id="3.1.3.16" evidence="6"/>
<sequence>MSDLDKAIAQLRACRPIPEAQVRELCHRARELLIEEGNVVTVSAPVTICGDIHGQFHDLMELFRVGGDVPDTNYLFMGDFVDRGFYSLESFLLLLCLKVRYPDRMTLIRGNHESRQITTVYGFYDECLRKYGSANVWRYCCDVFDYLALGAIVLGASNTLSPASGPADEETEIEVCDQNGSIMSRFPRQRQRQQSSQPSSSQEHGANGSGPAGQTGPPGSGASGSSNGSVGNPAGAVLCVHGGLSPLIDTVDKIRLIDRKQEVPHEGAMCDLLWSDPDDIDGWGLSPRGAGFLFGADIVKVFNHRNDLSLIARAHQLVMEGFKEMFDASIVTVWSAPNYCYRCGNVAAVLELTEDESGTGVFSRSNGEVNRSDGGRGVMMESNGMMKSGPARRYRVFQAAPQDSRGMPAKKPVADYFL</sequence>
<dbReference type="InterPro" id="IPR006186">
    <property type="entry name" value="Ser/Thr-sp_prot-phosphatase"/>
</dbReference>
<dbReference type="GO" id="GO:0004722">
    <property type="term" value="F:protein serine/threonine phosphatase activity"/>
    <property type="evidence" value="ECO:0007669"/>
    <property type="project" value="UniProtKB-EC"/>
</dbReference>
<dbReference type="EMBL" id="CP058932">
    <property type="protein sequence ID" value="QLI63462.1"/>
    <property type="molecule type" value="Genomic_DNA"/>
</dbReference>
<comment type="catalytic activity">
    <reaction evidence="4 6">
        <text>O-phospho-L-threonyl-[protein] + H2O = L-threonyl-[protein] + phosphate</text>
        <dbReference type="Rhea" id="RHEA:47004"/>
        <dbReference type="Rhea" id="RHEA-COMP:11060"/>
        <dbReference type="Rhea" id="RHEA-COMP:11605"/>
        <dbReference type="ChEBI" id="CHEBI:15377"/>
        <dbReference type="ChEBI" id="CHEBI:30013"/>
        <dbReference type="ChEBI" id="CHEBI:43474"/>
        <dbReference type="ChEBI" id="CHEBI:61977"/>
        <dbReference type="EC" id="3.1.3.16"/>
    </reaction>
</comment>
<protein>
    <recommendedName>
        <fullName evidence="6">Serine/threonine-protein phosphatase</fullName>
        <ecNumber evidence="6">3.1.3.16</ecNumber>
    </recommendedName>
</protein>
<accession>A0A7D5YMZ1</accession>
<organism evidence="9 10">
    <name type="scientific">Metarhizium brunneum</name>
    <dbReference type="NCBI Taxonomy" id="500148"/>
    <lineage>
        <taxon>Eukaryota</taxon>
        <taxon>Fungi</taxon>
        <taxon>Dikarya</taxon>
        <taxon>Ascomycota</taxon>
        <taxon>Pezizomycotina</taxon>
        <taxon>Sordariomycetes</taxon>
        <taxon>Hypocreomycetidae</taxon>
        <taxon>Hypocreales</taxon>
        <taxon>Clavicipitaceae</taxon>
        <taxon>Metarhizium</taxon>
    </lineage>
</organism>
<evidence type="ECO:0000256" key="3">
    <source>
        <dbReference type="ARBA" id="ARBA00023211"/>
    </source>
</evidence>
<keyword evidence="10" id="KW-1185">Reference proteome</keyword>
<dbReference type="InterPro" id="IPR029052">
    <property type="entry name" value="Metallo-depent_PP-like"/>
</dbReference>
<dbReference type="Proteomes" id="UP000510686">
    <property type="component" value="Chromosome 1"/>
</dbReference>
<feature type="domain" description="Serine/threonine specific protein phosphatases" evidence="8">
    <location>
        <begin position="108"/>
        <end position="113"/>
    </location>
</feature>
<evidence type="ECO:0000256" key="5">
    <source>
        <dbReference type="PIRSR" id="PIRSR033096-1"/>
    </source>
</evidence>
<keyword evidence="2 6" id="KW-0378">Hydrolase</keyword>
<evidence type="ECO:0000256" key="4">
    <source>
        <dbReference type="ARBA" id="ARBA00048336"/>
    </source>
</evidence>
<dbReference type="Pfam" id="PF00149">
    <property type="entry name" value="Metallophos"/>
    <property type="match status" value="2"/>
</dbReference>
<proteinExistence type="inferred from homology"/>
<dbReference type="SMART" id="SM00156">
    <property type="entry name" value="PP2Ac"/>
    <property type="match status" value="1"/>
</dbReference>
<dbReference type="OrthoDB" id="1930084at2759"/>
<feature type="region of interest" description="Disordered" evidence="7">
    <location>
        <begin position="186"/>
        <end position="228"/>
    </location>
</feature>
<reference evidence="9 10" key="1">
    <citation type="submission" date="2020-07" db="EMBL/GenBank/DDBJ databases">
        <title>Telomere length de novo assembly of all 7 chromosomes of the fungus, Metarhizium brunneum, using a novel assembly pipeline.</title>
        <authorList>
            <person name="Saud z."/>
            <person name="Kortsinoglou A."/>
            <person name="Kouvelis V.N."/>
            <person name="Butt T.M."/>
        </authorList>
    </citation>
    <scope>NUCLEOTIDE SEQUENCE [LARGE SCALE GENOMIC DNA]</scope>
    <source>
        <strain evidence="9 10">4556</strain>
    </source>
</reference>
<dbReference type="PANTHER" id="PTHR45619">
    <property type="entry name" value="SERINE/THREONINE-PROTEIN PHOSPHATASE PP2A-RELATED"/>
    <property type="match status" value="1"/>
</dbReference>
<dbReference type="SUPFAM" id="SSF56300">
    <property type="entry name" value="Metallo-dependent phosphatases"/>
    <property type="match status" value="1"/>
</dbReference>
<dbReference type="PROSITE" id="PS00125">
    <property type="entry name" value="SER_THR_PHOSPHATASE"/>
    <property type="match status" value="1"/>
</dbReference>
<dbReference type="CDD" id="cd07415">
    <property type="entry name" value="MPP_PP2A_PP4_PP6"/>
    <property type="match status" value="1"/>
</dbReference>
<comment type="similarity">
    <text evidence="6">Belongs to the PPP phosphatase family.</text>
</comment>
<dbReference type="InterPro" id="IPR047129">
    <property type="entry name" value="PPA2-like"/>
</dbReference>
<dbReference type="KEGG" id="mbrn:26237556"/>
<dbReference type="Gene3D" id="3.60.21.10">
    <property type="match status" value="1"/>
</dbReference>
<dbReference type="PIRSF" id="PIRSF033096">
    <property type="entry name" value="PPPtase_5"/>
    <property type="match status" value="1"/>
</dbReference>
<evidence type="ECO:0000256" key="2">
    <source>
        <dbReference type="ARBA" id="ARBA00022801"/>
    </source>
</evidence>
<evidence type="ECO:0000313" key="9">
    <source>
        <dbReference type="EMBL" id="QLI63462.1"/>
    </source>
</evidence>
<dbReference type="InterPro" id="IPR004843">
    <property type="entry name" value="Calcineurin-like_PHP"/>
</dbReference>
<evidence type="ECO:0000256" key="1">
    <source>
        <dbReference type="ARBA" id="ARBA00022723"/>
    </source>
</evidence>
<dbReference type="AlphaFoldDB" id="A0A7D5YMZ1"/>
<dbReference type="GO" id="GO:0046872">
    <property type="term" value="F:metal ion binding"/>
    <property type="evidence" value="ECO:0007669"/>
    <property type="project" value="UniProtKB-KW"/>
</dbReference>
<name>A0A7D5YMZ1_9HYPO</name>
<evidence type="ECO:0000256" key="7">
    <source>
        <dbReference type="SAM" id="MobiDB-lite"/>
    </source>
</evidence>
<keyword evidence="3" id="KW-0464">Manganese</keyword>
<feature type="compositionally biased region" description="Low complexity" evidence="7">
    <location>
        <begin position="192"/>
        <end position="202"/>
    </location>
</feature>
<evidence type="ECO:0000256" key="6">
    <source>
        <dbReference type="RuleBase" id="RU004273"/>
    </source>
</evidence>
<evidence type="ECO:0000313" key="10">
    <source>
        <dbReference type="Proteomes" id="UP000510686"/>
    </source>
</evidence>